<dbReference type="GO" id="GO:0005524">
    <property type="term" value="F:ATP binding"/>
    <property type="evidence" value="ECO:0007669"/>
    <property type="project" value="UniProtKB-KW"/>
</dbReference>
<name>A0A6A3BAF0_HIBSY</name>
<organism evidence="4 5">
    <name type="scientific">Hibiscus syriacus</name>
    <name type="common">Rose of Sharon</name>
    <dbReference type="NCBI Taxonomy" id="106335"/>
    <lineage>
        <taxon>Eukaryota</taxon>
        <taxon>Viridiplantae</taxon>
        <taxon>Streptophyta</taxon>
        <taxon>Embryophyta</taxon>
        <taxon>Tracheophyta</taxon>
        <taxon>Spermatophyta</taxon>
        <taxon>Magnoliopsida</taxon>
        <taxon>eudicotyledons</taxon>
        <taxon>Gunneridae</taxon>
        <taxon>Pentapetalae</taxon>
        <taxon>rosids</taxon>
        <taxon>malvids</taxon>
        <taxon>Malvales</taxon>
        <taxon>Malvaceae</taxon>
        <taxon>Malvoideae</taxon>
        <taxon>Hibiscus</taxon>
    </lineage>
</organism>
<dbReference type="SUPFAM" id="SSF53067">
    <property type="entry name" value="Actin-like ATPase domain"/>
    <property type="match status" value="1"/>
</dbReference>
<dbReference type="InterPro" id="IPR013126">
    <property type="entry name" value="Hsp_70_fam"/>
</dbReference>
<dbReference type="GO" id="GO:0140662">
    <property type="term" value="F:ATP-dependent protein folding chaperone"/>
    <property type="evidence" value="ECO:0007669"/>
    <property type="project" value="InterPro"/>
</dbReference>
<evidence type="ECO:0000259" key="3">
    <source>
        <dbReference type="Pfam" id="PF23376"/>
    </source>
</evidence>
<dbReference type="GO" id="GO:0010048">
    <property type="term" value="P:vernalization response"/>
    <property type="evidence" value="ECO:0007669"/>
    <property type="project" value="InterPro"/>
</dbReference>
<evidence type="ECO:0000256" key="1">
    <source>
        <dbReference type="ARBA" id="ARBA00022741"/>
    </source>
</evidence>
<evidence type="ECO:0000256" key="2">
    <source>
        <dbReference type="ARBA" id="ARBA00022840"/>
    </source>
</evidence>
<keyword evidence="1" id="KW-0547">Nucleotide-binding</keyword>
<keyword evidence="2" id="KW-0067">ATP-binding</keyword>
<dbReference type="InterPro" id="IPR043129">
    <property type="entry name" value="ATPase_NBD"/>
</dbReference>
<dbReference type="Pfam" id="PF23376">
    <property type="entry name" value="Fn3_VIN3"/>
    <property type="match status" value="1"/>
</dbReference>
<evidence type="ECO:0000313" key="5">
    <source>
        <dbReference type="Proteomes" id="UP000436088"/>
    </source>
</evidence>
<dbReference type="GO" id="GO:0040029">
    <property type="term" value="P:epigenetic regulation of gene expression"/>
    <property type="evidence" value="ECO:0007669"/>
    <property type="project" value="InterPro"/>
</dbReference>
<dbReference type="Proteomes" id="UP000436088">
    <property type="component" value="Unassembled WGS sequence"/>
</dbReference>
<dbReference type="InterPro" id="IPR044514">
    <property type="entry name" value="VIN3-like"/>
</dbReference>
<evidence type="ECO:0000313" key="4">
    <source>
        <dbReference type="EMBL" id="KAE8712668.1"/>
    </source>
</evidence>
<accession>A0A6A3BAF0</accession>
<dbReference type="EMBL" id="VEPZ02000890">
    <property type="protein sequence ID" value="KAE8712668.1"/>
    <property type="molecule type" value="Genomic_DNA"/>
</dbReference>
<protein>
    <recommendedName>
        <fullName evidence="3">VIN3-like fibronectin type-III domain-containing protein</fullName>
    </recommendedName>
</protein>
<sequence length="568" mass="65361">MIQKQIEDLKKLVKQNQYLETEIAMNKGCLEQILMDLMGRTNDQEPPSPETKQMLHVVVEGTNAEYKMFDKIPIRIFNAIPSITGTMNVDLRLQQSDNMIGLSKLISWENLVDVEEQEQTILENAQHFPTKFKEEYKIDVFQNNSACTRLHVACEKLKNVLSANPKISAPILQRVKRPLEKAHANVGFAVENVHRVKVVGSSYALATDNGVVYLCGSSFDPCLGHGEQQIKLYPRKLQTSKRKRVILDPSKCSKLSMDEMRELVYELSKRTSRALEMLQLWIRQKILQFDDKEDPSLWLNCHLEPPFPGNSCGMSCHLEKVNDLIGCWRKQMMAAKDTRMVDILYYHVSLEHKLLNSIEKYRKLSEIVDEVVKKPEAKVVEFLDKMLFNTISHFSPNYSVPGSLCSISPAIVRFEEVSQTSVTMIVNSEEPLRNSSIAYNLWHWKTCNWDYPVESTCTMFVSNTRFVVMGLTPAMKSLIKIVLFNYHRSWWKRHGAVLNGETVAIHFKQRPYLELIEGDPNTLYVTIWSGFSEDITLDFLSLTLMATFNADEGDSDDFMSYEKRTNPF</sequence>
<dbReference type="Pfam" id="PF00012">
    <property type="entry name" value="HSP70"/>
    <property type="match status" value="1"/>
</dbReference>
<comment type="caution">
    <text evidence="4">The sequence shown here is derived from an EMBL/GenBank/DDBJ whole genome shotgun (WGS) entry which is preliminary data.</text>
</comment>
<dbReference type="PANTHER" id="PTHR46286">
    <property type="entry name" value="VIN3-LIKE PROTEIN 2-RELATED"/>
    <property type="match status" value="1"/>
</dbReference>
<gene>
    <name evidence="4" type="ORF">F3Y22_tig00110239pilonHSYRG00354</name>
</gene>
<reference evidence="4" key="1">
    <citation type="submission" date="2019-09" db="EMBL/GenBank/DDBJ databases">
        <title>Draft genome information of white flower Hibiscus syriacus.</title>
        <authorList>
            <person name="Kim Y.-M."/>
        </authorList>
    </citation>
    <scope>NUCLEOTIDE SEQUENCE [LARGE SCALE GENOMIC DNA]</scope>
    <source>
        <strain evidence="4">YM2019G1</strain>
    </source>
</reference>
<keyword evidence="5" id="KW-1185">Reference proteome</keyword>
<proteinExistence type="predicted"/>
<dbReference type="InterPro" id="IPR058585">
    <property type="entry name" value="Fn3_VIN3"/>
</dbReference>
<dbReference type="AlphaFoldDB" id="A0A6A3BAF0"/>
<dbReference type="Gene3D" id="3.90.640.10">
    <property type="entry name" value="Actin, Chain A, domain 4"/>
    <property type="match status" value="1"/>
</dbReference>
<feature type="domain" description="VIN3-like fibronectin type-III" evidence="3">
    <location>
        <begin position="412"/>
        <end position="488"/>
    </location>
</feature>
<dbReference type="PANTHER" id="PTHR46286:SF2">
    <property type="entry name" value="VIN3-LIKE PROTEIN 2"/>
    <property type="match status" value="1"/>
</dbReference>